<comment type="caution">
    <text evidence="1">The sequence shown here is derived from an EMBL/GenBank/DDBJ whole genome shotgun (WGS) entry which is preliminary data.</text>
</comment>
<accession>A0A392UFM6</accession>
<dbReference type="Proteomes" id="UP000265520">
    <property type="component" value="Unassembled WGS sequence"/>
</dbReference>
<reference evidence="1 2" key="1">
    <citation type="journal article" date="2018" name="Front. Plant Sci.">
        <title>Red Clover (Trifolium pratense) and Zigzag Clover (T. medium) - A Picture of Genomic Similarities and Differences.</title>
        <authorList>
            <person name="Dluhosova J."/>
            <person name="Istvanek J."/>
            <person name="Nedelnik J."/>
            <person name="Repkova J."/>
        </authorList>
    </citation>
    <scope>NUCLEOTIDE SEQUENCE [LARGE SCALE GENOMIC DNA]</scope>
    <source>
        <strain evidence="2">cv. 10/8</strain>
        <tissue evidence="1">Leaf</tissue>
    </source>
</reference>
<dbReference type="EMBL" id="LXQA010813422">
    <property type="protein sequence ID" value="MCI72222.1"/>
    <property type="molecule type" value="Genomic_DNA"/>
</dbReference>
<dbReference type="AlphaFoldDB" id="A0A392UFM6"/>
<evidence type="ECO:0000313" key="2">
    <source>
        <dbReference type="Proteomes" id="UP000265520"/>
    </source>
</evidence>
<feature type="non-terminal residue" evidence="1">
    <location>
        <position position="26"/>
    </location>
</feature>
<keyword evidence="2" id="KW-1185">Reference proteome</keyword>
<evidence type="ECO:0000313" key="1">
    <source>
        <dbReference type="EMBL" id="MCI72222.1"/>
    </source>
</evidence>
<sequence length="26" mass="2668">MARGAVTCRLWRWVSGGGAAHSLPGA</sequence>
<name>A0A392UFM6_9FABA</name>
<proteinExistence type="predicted"/>
<organism evidence="1 2">
    <name type="scientific">Trifolium medium</name>
    <dbReference type="NCBI Taxonomy" id="97028"/>
    <lineage>
        <taxon>Eukaryota</taxon>
        <taxon>Viridiplantae</taxon>
        <taxon>Streptophyta</taxon>
        <taxon>Embryophyta</taxon>
        <taxon>Tracheophyta</taxon>
        <taxon>Spermatophyta</taxon>
        <taxon>Magnoliopsida</taxon>
        <taxon>eudicotyledons</taxon>
        <taxon>Gunneridae</taxon>
        <taxon>Pentapetalae</taxon>
        <taxon>rosids</taxon>
        <taxon>fabids</taxon>
        <taxon>Fabales</taxon>
        <taxon>Fabaceae</taxon>
        <taxon>Papilionoideae</taxon>
        <taxon>50 kb inversion clade</taxon>
        <taxon>NPAAA clade</taxon>
        <taxon>Hologalegina</taxon>
        <taxon>IRL clade</taxon>
        <taxon>Trifolieae</taxon>
        <taxon>Trifolium</taxon>
    </lineage>
</organism>
<protein>
    <submittedName>
        <fullName evidence="1">Uncharacterized protein</fullName>
    </submittedName>
</protein>